<comment type="function">
    <text evidence="7">Reversible hydration of carbon dioxide.</text>
</comment>
<evidence type="ECO:0000256" key="6">
    <source>
        <dbReference type="PIRSR" id="PIRSR601765-1"/>
    </source>
</evidence>
<dbReference type="PANTHER" id="PTHR11002:SF79">
    <property type="entry name" value="CARBONIC ANHYDRASE 2"/>
    <property type="match status" value="1"/>
</dbReference>
<evidence type="ECO:0000256" key="7">
    <source>
        <dbReference type="RuleBase" id="RU003956"/>
    </source>
</evidence>
<dbReference type="GO" id="GO:0015976">
    <property type="term" value="P:carbon utilization"/>
    <property type="evidence" value="ECO:0007669"/>
    <property type="project" value="InterPro"/>
</dbReference>
<dbReference type="AlphaFoldDB" id="A0A7S2PWV4"/>
<evidence type="ECO:0000313" key="9">
    <source>
        <dbReference type="EMBL" id="CAD9621218.1"/>
    </source>
</evidence>
<gene>
    <name evidence="9" type="ORF">BRAN1462_LOCUS45384</name>
</gene>
<evidence type="ECO:0000256" key="4">
    <source>
        <dbReference type="ARBA" id="ARBA00023239"/>
    </source>
</evidence>
<dbReference type="EC" id="4.2.1.1" evidence="2 7"/>
<dbReference type="PROSITE" id="PS00705">
    <property type="entry name" value="PROK_CO2_ANHYDRASE_2"/>
    <property type="match status" value="1"/>
</dbReference>
<dbReference type="Gene3D" id="3.40.1050.10">
    <property type="entry name" value="Carbonic anhydrase"/>
    <property type="match status" value="1"/>
</dbReference>
<evidence type="ECO:0000256" key="5">
    <source>
        <dbReference type="ARBA" id="ARBA00048348"/>
    </source>
</evidence>
<feature type="binding site" evidence="6">
    <location>
        <position position="184"/>
    </location>
    <ligand>
        <name>Zn(2+)</name>
        <dbReference type="ChEBI" id="CHEBI:29105"/>
    </ligand>
</feature>
<comment type="similarity">
    <text evidence="1 7">Belongs to the beta-class carbonic anhydrase family.</text>
</comment>
<feature type="compositionally biased region" description="Basic and acidic residues" evidence="8">
    <location>
        <begin position="303"/>
        <end position="312"/>
    </location>
</feature>
<evidence type="ECO:0000256" key="3">
    <source>
        <dbReference type="ARBA" id="ARBA00022833"/>
    </source>
</evidence>
<organism evidence="9">
    <name type="scientific">Zooxanthella nutricula</name>
    <dbReference type="NCBI Taxonomy" id="1333877"/>
    <lineage>
        <taxon>Eukaryota</taxon>
        <taxon>Sar</taxon>
        <taxon>Alveolata</taxon>
        <taxon>Dinophyceae</taxon>
        <taxon>Peridiniales</taxon>
        <taxon>Peridiniales incertae sedis</taxon>
        <taxon>Zooxanthella</taxon>
    </lineage>
</organism>
<reference evidence="9" key="1">
    <citation type="submission" date="2021-01" db="EMBL/GenBank/DDBJ databases">
        <authorList>
            <person name="Corre E."/>
            <person name="Pelletier E."/>
            <person name="Niang G."/>
            <person name="Scheremetjew M."/>
            <person name="Finn R."/>
            <person name="Kale V."/>
            <person name="Holt S."/>
            <person name="Cochrane G."/>
            <person name="Meng A."/>
            <person name="Brown T."/>
            <person name="Cohen L."/>
        </authorList>
    </citation>
    <scope>NUCLEOTIDE SEQUENCE</scope>
    <source>
        <strain evidence="9">RCC3387</strain>
    </source>
</reference>
<name>A0A7S2PWV4_9DINO</name>
<feature type="region of interest" description="Disordered" evidence="8">
    <location>
        <begin position="33"/>
        <end position="52"/>
    </location>
</feature>
<evidence type="ECO:0000256" key="1">
    <source>
        <dbReference type="ARBA" id="ARBA00006217"/>
    </source>
</evidence>
<dbReference type="SUPFAM" id="SSF53056">
    <property type="entry name" value="beta-carbonic anhydrase, cab"/>
    <property type="match status" value="1"/>
</dbReference>
<keyword evidence="4 7" id="KW-0456">Lyase</keyword>
<dbReference type="GO" id="GO:0008270">
    <property type="term" value="F:zinc ion binding"/>
    <property type="evidence" value="ECO:0007669"/>
    <property type="project" value="UniProtKB-UniRule"/>
</dbReference>
<feature type="binding site" evidence="6">
    <location>
        <position position="128"/>
    </location>
    <ligand>
        <name>Zn(2+)</name>
        <dbReference type="ChEBI" id="CHEBI:29105"/>
    </ligand>
</feature>
<proteinExistence type="inferred from homology"/>
<feature type="binding site" evidence="6">
    <location>
        <position position="130"/>
    </location>
    <ligand>
        <name>Zn(2+)</name>
        <dbReference type="ChEBI" id="CHEBI:29105"/>
    </ligand>
</feature>
<keyword evidence="6" id="KW-0479">Metal-binding</keyword>
<dbReference type="GO" id="GO:0004089">
    <property type="term" value="F:carbonate dehydratase activity"/>
    <property type="evidence" value="ECO:0007669"/>
    <property type="project" value="UniProtKB-UniRule"/>
</dbReference>
<feature type="region of interest" description="Disordered" evidence="8">
    <location>
        <begin position="285"/>
        <end position="312"/>
    </location>
</feature>
<comment type="cofactor">
    <cofactor evidence="6">
        <name>Zn(2+)</name>
        <dbReference type="ChEBI" id="CHEBI:29105"/>
    </cofactor>
    <text evidence="6">Binds 1 zinc ion per subunit.</text>
</comment>
<dbReference type="InterPro" id="IPR001765">
    <property type="entry name" value="Carbonic_anhydrase"/>
</dbReference>
<dbReference type="InterPro" id="IPR015892">
    <property type="entry name" value="Carbonic_anhydrase_CS"/>
</dbReference>
<dbReference type="Pfam" id="PF00484">
    <property type="entry name" value="Pro_CA"/>
    <property type="match status" value="1"/>
</dbReference>
<keyword evidence="3 6" id="KW-0862">Zinc</keyword>
<protein>
    <recommendedName>
        <fullName evidence="2 7">Carbonic anhydrase</fullName>
        <ecNumber evidence="2 7">4.2.1.1</ecNumber>
    </recommendedName>
    <alternativeName>
        <fullName evidence="7">Carbonate dehydratase</fullName>
    </alternativeName>
</protein>
<sequence>MAVATGLALGAAAMSGIAIGTSCSMQLGFLDGGSSTKEETTKPSAEAPTDSSKALPAVWEGFSMEEARAHADSEQSKALARSPEEVLAELQRGNARFWMNTAARPEASAFERRALISKQFPSVAILGCSDSRVPTEIVFDQGLGDIFVIRVAGNALDTATLASLQYAVHHLKVKVVVVLGHELCGAVKAAQLPNESLENEPSQLEQALKSIKAGLDQERLVYLSDHRVLDREAVATNVKAQVERLARDRGMISKVRRQELLIVGAFYEISSGIVDFFHEVSGDDTDMSPLQRQPSHGVLSRFVPEKGDRAAS</sequence>
<evidence type="ECO:0000256" key="8">
    <source>
        <dbReference type="SAM" id="MobiDB-lite"/>
    </source>
</evidence>
<accession>A0A7S2PWV4</accession>
<evidence type="ECO:0000256" key="2">
    <source>
        <dbReference type="ARBA" id="ARBA00012925"/>
    </source>
</evidence>
<feature type="binding site" evidence="6">
    <location>
        <position position="181"/>
    </location>
    <ligand>
        <name>Zn(2+)</name>
        <dbReference type="ChEBI" id="CHEBI:29105"/>
    </ligand>
</feature>
<dbReference type="EMBL" id="HBGW01071135">
    <property type="protein sequence ID" value="CAD9621218.1"/>
    <property type="molecule type" value="Transcribed_RNA"/>
</dbReference>
<comment type="catalytic activity">
    <reaction evidence="5 7">
        <text>hydrogencarbonate + H(+) = CO2 + H2O</text>
        <dbReference type="Rhea" id="RHEA:10748"/>
        <dbReference type="ChEBI" id="CHEBI:15377"/>
        <dbReference type="ChEBI" id="CHEBI:15378"/>
        <dbReference type="ChEBI" id="CHEBI:16526"/>
        <dbReference type="ChEBI" id="CHEBI:17544"/>
        <dbReference type="EC" id="4.2.1.1"/>
    </reaction>
</comment>
<dbReference type="SMART" id="SM00947">
    <property type="entry name" value="Pro_CA"/>
    <property type="match status" value="1"/>
</dbReference>
<dbReference type="PANTHER" id="PTHR11002">
    <property type="entry name" value="CARBONIC ANHYDRASE"/>
    <property type="match status" value="1"/>
</dbReference>
<dbReference type="InterPro" id="IPR036874">
    <property type="entry name" value="Carbonic_anhydrase_sf"/>
</dbReference>